<reference evidence="1 2" key="1">
    <citation type="submission" date="2012-01" db="EMBL/GenBank/DDBJ databases">
        <title>Complete sequence of Desulfotomaculum gibsoniae DSM 7213.</title>
        <authorList>
            <consortium name="US DOE Joint Genome Institute"/>
            <person name="Lucas S."/>
            <person name="Han J."/>
            <person name="Lapidus A."/>
            <person name="Cheng J.-F."/>
            <person name="Goodwin L."/>
            <person name="Pitluck S."/>
            <person name="Peters L."/>
            <person name="Ovchinnikova G."/>
            <person name="Teshima H."/>
            <person name="Detter J.C."/>
            <person name="Han C."/>
            <person name="Tapia R."/>
            <person name="Land M."/>
            <person name="Hauser L."/>
            <person name="Kyrpides N."/>
            <person name="Ivanova N."/>
            <person name="Pagani I."/>
            <person name="Parshina S."/>
            <person name="Plugge C."/>
            <person name="Muyzer G."/>
            <person name="Kuever J."/>
            <person name="Ivanova A."/>
            <person name="Nazina T."/>
            <person name="Klenk H.-P."/>
            <person name="Brambilla E."/>
            <person name="Spring S."/>
            <person name="Stams A.F."/>
            <person name="Woyke T."/>
        </authorList>
    </citation>
    <scope>NUCLEOTIDE SEQUENCE [LARGE SCALE GENOMIC DNA]</scope>
    <source>
        <strain evidence="1 2">DSM 7213</strain>
    </source>
</reference>
<dbReference type="EMBL" id="CP003273">
    <property type="protein sequence ID" value="AGL01562.1"/>
    <property type="molecule type" value="Genomic_DNA"/>
</dbReference>
<organism evidence="1 2">
    <name type="scientific">Desulfoscipio gibsoniae DSM 7213</name>
    <dbReference type="NCBI Taxonomy" id="767817"/>
    <lineage>
        <taxon>Bacteria</taxon>
        <taxon>Bacillati</taxon>
        <taxon>Bacillota</taxon>
        <taxon>Clostridia</taxon>
        <taxon>Eubacteriales</taxon>
        <taxon>Desulfallaceae</taxon>
        <taxon>Desulfoscipio</taxon>
    </lineage>
</organism>
<dbReference type="KEGG" id="dgi:Desgi_2129"/>
<sequence>MLSERERKDLSIFYASLDNNERRYSFMQVVWEMLSDKKIWAMLGDVNRTIDEDITRLMFIELFSRLKTLEEENLALRVLLIEEGIIEQEIFRSYKGAVRDFLKIKAEQAARESDFYASTGVSFPEWVNFKLNGEFDRPFEQ</sequence>
<protein>
    <submittedName>
        <fullName evidence="1">Uncharacterized protein</fullName>
    </submittedName>
</protein>
<dbReference type="Proteomes" id="UP000013520">
    <property type="component" value="Chromosome"/>
</dbReference>
<evidence type="ECO:0000313" key="1">
    <source>
        <dbReference type="EMBL" id="AGL01562.1"/>
    </source>
</evidence>
<dbReference type="AlphaFoldDB" id="R4KIW6"/>
<proteinExistence type="predicted"/>
<name>R4KIW6_9FIRM</name>
<accession>R4KIW6</accession>
<dbReference type="STRING" id="767817.Desgi_2129"/>
<dbReference type="eggNOG" id="ENOG5032TQG">
    <property type="taxonomic scope" value="Bacteria"/>
</dbReference>
<evidence type="ECO:0000313" key="2">
    <source>
        <dbReference type="Proteomes" id="UP000013520"/>
    </source>
</evidence>
<dbReference type="HOGENOM" id="CLU_151806_0_0_9"/>
<keyword evidence="2" id="KW-1185">Reference proteome</keyword>
<gene>
    <name evidence="1" type="ORF">Desgi_2129</name>
</gene>